<accession>A0A0A1U8G8</accession>
<protein>
    <submittedName>
        <fullName evidence="1">Uncharacterized protein</fullName>
    </submittedName>
</protein>
<dbReference type="KEGG" id="eiv:EIN_288520"/>
<dbReference type="AlphaFoldDB" id="A0A0A1U8G8"/>
<sequence>MSNNNSINIDSISNRISSNDFPYNFNDGTAHLLSNQKLIRFCPTVAFNNIVKCKLTHFLYTNSYTKGYSYGFDYPHCPCDDSSTGCHLYLSEKLSEFNFDSKQLSFTTLHIDKNTKITNAKIIKTVMMSDDVVLNLYGDFTLSKLSFSVGDVVVYQFTNTQSTFQYNSTNHQLLCTNNISSYITVNREIDNIIINCSGIINTIELSGDKLVYITKEVKQVDEIIFTIYDNEKPKTFTFVLESENTVFGTPIYNNCMIITLIPNENKCLKCNSKTRL</sequence>
<proteinExistence type="predicted"/>
<organism evidence="1 2">
    <name type="scientific">Entamoeba invadens IP1</name>
    <dbReference type="NCBI Taxonomy" id="370355"/>
    <lineage>
        <taxon>Eukaryota</taxon>
        <taxon>Amoebozoa</taxon>
        <taxon>Evosea</taxon>
        <taxon>Archamoebae</taxon>
        <taxon>Mastigamoebida</taxon>
        <taxon>Entamoebidae</taxon>
        <taxon>Entamoeba</taxon>
    </lineage>
</organism>
<dbReference type="RefSeq" id="XP_004256127.1">
    <property type="nucleotide sequence ID" value="XM_004256079.1"/>
</dbReference>
<gene>
    <name evidence="1" type="ORF">EIN_288520</name>
</gene>
<dbReference type="VEuPathDB" id="AmoebaDB:EIN_288520"/>
<reference evidence="1 2" key="1">
    <citation type="submission" date="2012-10" db="EMBL/GenBank/DDBJ databases">
        <authorList>
            <person name="Zafar N."/>
            <person name="Inman J."/>
            <person name="Hall N."/>
            <person name="Lorenzi H."/>
            <person name="Caler E."/>
        </authorList>
    </citation>
    <scope>NUCLEOTIDE SEQUENCE [LARGE SCALE GENOMIC DNA]</scope>
    <source>
        <strain evidence="1 2">IP1</strain>
    </source>
</reference>
<dbReference type="OrthoDB" id="25685at2759"/>
<name>A0A0A1U8G8_ENTIV</name>
<dbReference type="EMBL" id="KB206647">
    <property type="protein sequence ID" value="ELP89356.1"/>
    <property type="molecule type" value="Genomic_DNA"/>
</dbReference>
<evidence type="ECO:0000313" key="1">
    <source>
        <dbReference type="EMBL" id="ELP89356.1"/>
    </source>
</evidence>
<dbReference type="Proteomes" id="UP000014680">
    <property type="component" value="Unassembled WGS sequence"/>
</dbReference>
<keyword evidence="2" id="KW-1185">Reference proteome</keyword>
<evidence type="ECO:0000313" key="2">
    <source>
        <dbReference type="Proteomes" id="UP000014680"/>
    </source>
</evidence>
<dbReference type="GeneID" id="14888339"/>